<dbReference type="STRING" id="45056.Lade_0968"/>
<protein>
    <submittedName>
        <fullName evidence="2 3">HEAT repeat</fullName>
    </submittedName>
</protein>
<reference evidence="3 5" key="2">
    <citation type="submission" date="2018-12" db="EMBL/GenBank/DDBJ databases">
        <authorList>
            <consortium name="Pathogen Informatics"/>
        </authorList>
    </citation>
    <scope>NUCLEOTIDE SEQUENCE [LARGE SCALE GENOMIC DNA]</scope>
    <source>
        <strain evidence="3 5">NCTC12735</strain>
        <plasmid evidence="5">9</plasmid>
    </source>
</reference>
<dbReference type="PATRIC" id="fig|45056.6.peg.1003"/>
<keyword evidence="1" id="KW-1133">Transmembrane helix</keyword>
<evidence type="ECO:0000313" key="3">
    <source>
        <dbReference type="EMBL" id="VEH84906.1"/>
    </source>
</evidence>
<feature type="transmembrane region" description="Helical" evidence="1">
    <location>
        <begin position="45"/>
        <end position="68"/>
    </location>
</feature>
<dbReference type="KEGG" id="ladl:NCTC12735_00526"/>
<evidence type="ECO:0000313" key="4">
    <source>
        <dbReference type="Proteomes" id="UP000054859"/>
    </source>
</evidence>
<dbReference type="OrthoDB" id="4007447at2"/>
<proteinExistence type="predicted"/>
<dbReference type="Proteomes" id="UP000054859">
    <property type="component" value="Unassembled WGS sequence"/>
</dbReference>
<sequence length="374" mass="43775">MKYQRALGFFYLFIFPLYCQSAIPGYEKTRNLTSGFTVEQKIVYIFLLIEFTLVTAVILGTYITRFLVLHIHSREKKQLQIIEKYFQDKTNYKTPPFLTKPELYIKYFKRSDALTAQEKSDFVANYLINKLRKLARSYNWVNRYNLVEAYHYYIDQGDEGKIIALIDDKLSIVSLNAIRIGCTLESDRIAEKILQKLEGFDRFTQKIYIAQLHYSEHLLNFIYNKLRTPAYSPVKFICYRILRQIGLEKRFYPFAMRDLAHFPREGKVAVIPIIALADPHMGKAVLLQLLNDKDWLIRNAAIKALGKLKDKETVPAIVPFLNDPILWVRVNAAKALVNFKEEKEVLIGNELLQHTAWPHLAGYFIDFEKLRENA</sequence>
<dbReference type="AlphaFoldDB" id="A0A0W0R5F7"/>
<name>A0A0W0R5F7_9GAMM</name>
<dbReference type="Pfam" id="PF13646">
    <property type="entry name" value="HEAT_2"/>
    <property type="match status" value="1"/>
</dbReference>
<keyword evidence="1" id="KW-0812">Transmembrane</keyword>
<accession>A0A0W0R5F7</accession>
<dbReference type="SMART" id="SM00567">
    <property type="entry name" value="EZ_HEAT"/>
    <property type="match status" value="1"/>
</dbReference>
<dbReference type="RefSeq" id="WP_058461997.1">
    <property type="nucleotide sequence ID" value="NZ_CAAAHS010000002.1"/>
</dbReference>
<evidence type="ECO:0000256" key="1">
    <source>
        <dbReference type="SAM" id="Phobius"/>
    </source>
</evidence>
<gene>
    <name evidence="2" type="ORF">Lade_0968</name>
    <name evidence="3" type="ORF">NCTC12735_00526</name>
</gene>
<evidence type="ECO:0000313" key="5">
    <source>
        <dbReference type="Proteomes" id="UP000281170"/>
    </source>
</evidence>
<dbReference type="EMBL" id="LNKA01000001">
    <property type="protein sequence ID" value="KTC66310.1"/>
    <property type="molecule type" value="Genomic_DNA"/>
</dbReference>
<dbReference type="EMBL" id="LR134418">
    <property type="protein sequence ID" value="VEH84906.1"/>
    <property type="molecule type" value="Genomic_DNA"/>
</dbReference>
<dbReference type="InterPro" id="IPR016024">
    <property type="entry name" value="ARM-type_fold"/>
</dbReference>
<organism evidence="2 4">
    <name type="scientific">Legionella adelaidensis</name>
    <dbReference type="NCBI Taxonomy" id="45056"/>
    <lineage>
        <taxon>Bacteria</taxon>
        <taxon>Pseudomonadati</taxon>
        <taxon>Pseudomonadota</taxon>
        <taxon>Gammaproteobacteria</taxon>
        <taxon>Legionellales</taxon>
        <taxon>Legionellaceae</taxon>
        <taxon>Legionella</taxon>
    </lineage>
</organism>
<dbReference type="Gene3D" id="1.25.10.10">
    <property type="entry name" value="Leucine-rich Repeat Variant"/>
    <property type="match status" value="1"/>
</dbReference>
<dbReference type="InterPro" id="IPR011989">
    <property type="entry name" value="ARM-like"/>
</dbReference>
<geneLocation type="plasmid" evidence="3 5">
    <name>9</name>
</geneLocation>
<dbReference type="InterPro" id="IPR004155">
    <property type="entry name" value="PBS_lyase_HEAT"/>
</dbReference>
<dbReference type="Proteomes" id="UP000281170">
    <property type="component" value="Plasmid 9"/>
</dbReference>
<evidence type="ECO:0000313" key="2">
    <source>
        <dbReference type="EMBL" id="KTC66310.1"/>
    </source>
</evidence>
<reference evidence="2 4" key="1">
    <citation type="submission" date="2015-11" db="EMBL/GenBank/DDBJ databases">
        <title>Identification of large and diverse effector repertoires of 38 Legionella species.</title>
        <authorList>
            <person name="Burstein D."/>
            <person name="Amaro F."/>
            <person name="Zusman T."/>
            <person name="Lifshitz Z."/>
            <person name="Cohen O."/>
            <person name="Gilbert J.A."/>
            <person name="Pupko T."/>
            <person name="Shuman H.A."/>
            <person name="Segal G."/>
        </authorList>
    </citation>
    <scope>NUCLEOTIDE SEQUENCE [LARGE SCALE GENOMIC DNA]</scope>
    <source>
        <strain evidence="2 4">1762-AUS-E</strain>
    </source>
</reference>
<keyword evidence="4" id="KW-1185">Reference proteome</keyword>
<keyword evidence="1" id="KW-0472">Membrane</keyword>
<dbReference type="SUPFAM" id="SSF48371">
    <property type="entry name" value="ARM repeat"/>
    <property type="match status" value="1"/>
</dbReference>
<keyword evidence="3" id="KW-0614">Plasmid</keyword>